<dbReference type="EMBL" id="AOGT01001461">
    <property type="protein sequence ID" value="EMG47636.1"/>
    <property type="molecule type" value="Genomic_DNA"/>
</dbReference>
<protein>
    <submittedName>
        <fullName evidence="2">Uncharacterized protein</fullName>
    </submittedName>
</protein>
<dbReference type="AlphaFoldDB" id="M3IMP4"/>
<feature type="region of interest" description="Disordered" evidence="1">
    <location>
        <begin position="151"/>
        <end position="179"/>
    </location>
</feature>
<evidence type="ECO:0000313" key="3">
    <source>
        <dbReference type="Proteomes" id="UP000011777"/>
    </source>
</evidence>
<name>M3IMP4_CANMX</name>
<feature type="compositionally biased region" description="Low complexity" evidence="1">
    <location>
        <begin position="154"/>
        <end position="164"/>
    </location>
</feature>
<dbReference type="eggNOG" id="ENOG502RQ32">
    <property type="taxonomic scope" value="Eukaryota"/>
</dbReference>
<evidence type="ECO:0000313" key="2">
    <source>
        <dbReference type="EMBL" id="EMG47636.1"/>
    </source>
</evidence>
<accession>M3IMP4</accession>
<gene>
    <name evidence="2" type="ORF">G210_1957</name>
</gene>
<keyword evidence="3" id="KW-1185">Reference proteome</keyword>
<dbReference type="HOGENOM" id="CLU_120068_0_0_1"/>
<proteinExistence type="predicted"/>
<comment type="caution">
    <text evidence="2">The sequence shown here is derived from an EMBL/GenBank/DDBJ whole genome shotgun (WGS) entry which is preliminary data.</text>
</comment>
<evidence type="ECO:0000256" key="1">
    <source>
        <dbReference type="SAM" id="MobiDB-lite"/>
    </source>
</evidence>
<dbReference type="Proteomes" id="UP000011777">
    <property type="component" value="Unassembled WGS sequence"/>
</dbReference>
<dbReference type="OrthoDB" id="3997547at2759"/>
<reference evidence="2 3" key="1">
    <citation type="submission" date="2013-02" db="EMBL/GenBank/DDBJ databases">
        <title>Genome sequence of Candida maltosa Xu316, a potential industrial strain for xylitol and ethanol production.</title>
        <authorList>
            <person name="Yu J."/>
            <person name="Wang Q."/>
            <person name="Geng X."/>
            <person name="Bao W."/>
            <person name="He P."/>
            <person name="Cai J."/>
        </authorList>
    </citation>
    <scope>NUCLEOTIDE SEQUENCE [LARGE SCALE GENOMIC DNA]</scope>
    <source>
        <strain evidence="3">Xu316</strain>
    </source>
</reference>
<feature type="region of interest" description="Disordered" evidence="1">
    <location>
        <begin position="1"/>
        <end position="34"/>
    </location>
</feature>
<sequence>MDNTRLPSPPPSTYSPSTYKRKNEPNEPNEQEEERIIKNITKEEQITSEAEWPQFVHPDGGIIKITPWGTLRQFVDPITQETVTKFEDCNLANYSFTSETIEKIYQTPDTPQSIYNRNYNGNGRALRLSPSDEAEGYVIDGYIKGDSSVEVSPQQQQQQHSHSQGCFQPEHENYFGMDGDDEFDIVYHREEDDEMI</sequence>
<organism evidence="2 3">
    <name type="scientific">Candida maltosa (strain Xu316)</name>
    <name type="common">Yeast</name>
    <dbReference type="NCBI Taxonomy" id="1245528"/>
    <lineage>
        <taxon>Eukaryota</taxon>
        <taxon>Fungi</taxon>
        <taxon>Dikarya</taxon>
        <taxon>Ascomycota</taxon>
        <taxon>Saccharomycotina</taxon>
        <taxon>Pichiomycetes</taxon>
        <taxon>Debaryomycetaceae</taxon>
        <taxon>Candida/Lodderomyces clade</taxon>
        <taxon>Candida</taxon>
    </lineage>
</organism>
<dbReference type="OMA" id="HENYFGM"/>